<evidence type="ECO:0000256" key="5">
    <source>
        <dbReference type="ARBA" id="ARBA00023125"/>
    </source>
</evidence>
<dbReference type="InterPro" id="IPR022876">
    <property type="entry name" value="Tscrpt_rep_Rex"/>
</dbReference>
<keyword evidence="1 7" id="KW-0963">Cytoplasm</keyword>
<dbReference type="Pfam" id="PF06971">
    <property type="entry name" value="Put_DNA-bind_N"/>
    <property type="match status" value="1"/>
</dbReference>
<comment type="similarity">
    <text evidence="7">Belongs to the transcriptional regulatory Rex family.</text>
</comment>
<keyword evidence="4 7" id="KW-0520">NAD</keyword>
<organism evidence="9 10">
    <name type="scientific">Ruthenibacterium intestinale</name>
    <dbReference type="NCBI Taxonomy" id="3133163"/>
    <lineage>
        <taxon>Bacteria</taxon>
        <taxon>Bacillati</taxon>
        <taxon>Bacillota</taxon>
        <taxon>Clostridia</taxon>
        <taxon>Eubacteriales</taxon>
        <taxon>Oscillospiraceae</taxon>
        <taxon>Ruthenibacterium</taxon>
    </lineage>
</organism>
<dbReference type="NCBIfam" id="NF003996">
    <property type="entry name" value="PRK05472.2-5"/>
    <property type="match status" value="1"/>
</dbReference>
<dbReference type="Proteomes" id="UP001477672">
    <property type="component" value="Unassembled WGS sequence"/>
</dbReference>
<sequence>MQNKVSLPVIKRLPKYYRYLSDMHKNGVVKVSSSELAKIMGTTASQVRQDFNCFGGFGQQGIGYHVDVLLREITNLLFSEKKLDTILIGTGRLGRAISGYLTAEAKGYQLIAAFDKNPEEIGRQLSGVDILDIADLESFCKEHHPEVAVLCIPRQSAQELAPSLVALGIKGYWNFSHYDLSVVYDGITVENVHLGDSLISLGYRVRNN</sequence>
<comment type="subcellular location">
    <subcellularLocation>
        <location evidence="7">Cytoplasm</location>
    </subcellularLocation>
</comment>
<evidence type="ECO:0000256" key="6">
    <source>
        <dbReference type="ARBA" id="ARBA00023163"/>
    </source>
</evidence>
<dbReference type="RefSeq" id="WP_349214263.1">
    <property type="nucleotide sequence ID" value="NZ_JBBMFA010000034.1"/>
</dbReference>
<keyword evidence="10" id="KW-1185">Reference proteome</keyword>
<keyword evidence="5 7" id="KW-0238">DNA-binding</keyword>
<dbReference type="NCBIfam" id="NF003995">
    <property type="entry name" value="PRK05472.2-4"/>
    <property type="match status" value="1"/>
</dbReference>
<evidence type="ECO:0000256" key="3">
    <source>
        <dbReference type="ARBA" id="ARBA00023015"/>
    </source>
</evidence>
<dbReference type="InterPro" id="IPR036291">
    <property type="entry name" value="NAD(P)-bd_dom_sf"/>
</dbReference>
<accession>A0ABV1GB30</accession>
<evidence type="ECO:0000256" key="2">
    <source>
        <dbReference type="ARBA" id="ARBA00022491"/>
    </source>
</evidence>
<dbReference type="Gene3D" id="1.10.10.10">
    <property type="entry name" value="Winged helix-like DNA-binding domain superfamily/Winged helix DNA-binding domain"/>
    <property type="match status" value="1"/>
</dbReference>
<evidence type="ECO:0000313" key="9">
    <source>
        <dbReference type="EMBL" id="MEQ2519041.1"/>
    </source>
</evidence>
<evidence type="ECO:0000259" key="8">
    <source>
        <dbReference type="SMART" id="SM00881"/>
    </source>
</evidence>
<dbReference type="NCBIfam" id="NF003990">
    <property type="entry name" value="PRK05472.1-4"/>
    <property type="match status" value="1"/>
</dbReference>
<dbReference type="NCBIfam" id="NF003994">
    <property type="entry name" value="PRK05472.2-3"/>
    <property type="match status" value="1"/>
</dbReference>
<dbReference type="SUPFAM" id="SSF51735">
    <property type="entry name" value="NAD(P)-binding Rossmann-fold domains"/>
    <property type="match status" value="1"/>
</dbReference>
<keyword evidence="3 7" id="KW-0805">Transcription regulation</keyword>
<dbReference type="PANTHER" id="PTHR35786:SF1">
    <property type="entry name" value="REDOX-SENSING TRANSCRIPTIONAL REPRESSOR REX 1"/>
    <property type="match status" value="1"/>
</dbReference>
<feature type="DNA-binding region" description="H-T-H motif" evidence="7">
    <location>
        <begin position="15"/>
        <end position="54"/>
    </location>
</feature>
<dbReference type="SUPFAM" id="SSF46785">
    <property type="entry name" value="Winged helix' DNA-binding domain"/>
    <property type="match status" value="1"/>
</dbReference>
<name>A0ABV1GB30_9FIRM</name>
<comment type="caution">
    <text evidence="9">The sequence shown here is derived from an EMBL/GenBank/DDBJ whole genome shotgun (WGS) entry which is preliminary data.</text>
</comment>
<dbReference type="Pfam" id="PF02629">
    <property type="entry name" value="CoA_binding"/>
    <property type="match status" value="1"/>
</dbReference>
<comment type="subunit">
    <text evidence="7">Homodimer.</text>
</comment>
<evidence type="ECO:0000256" key="7">
    <source>
        <dbReference type="HAMAP-Rule" id="MF_01131"/>
    </source>
</evidence>
<keyword evidence="6 7" id="KW-0804">Transcription</keyword>
<dbReference type="EMBL" id="JBBMFA010000034">
    <property type="protein sequence ID" value="MEQ2519041.1"/>
    <property type="molecule type" value="Genomic_DNA"/>
</dbReference>
<protein>
    <recommendedName>
        <fullName evidence="7">Redox-sensing transcriptional repressor Rex</fullName>
    </recommendedName>
</protein>
<proteinExistence type="inferred from homology"/>
<feature type="domain" description="CoA-binding" evidence="8">
    <location>
        <begin position="77"/>
        <end position="179"/>
    </location>
</feature>
<evidence type="ECO:0000256" key="4">
    <source>
        <dbReference type="ARBA" id="ARBA00023027"/>
    </source>
</evidence>
<dbReference type="InterPro" id="IPR003781">
    <property type="entry name" value="CoA-bd"/>
</dbReference>
<dbReference type="InterPro" id="IPR009718">
    <property type="entry name" value="Rex_DNA-bd_C_dom"/>
</dbReference>
<dbReference type="PANTHER" id="PTHR35786">
    <property type="entry name" value="REDOX-SENSING TRANSCRIPTIONAL REPRESSOR REX"/>
    <property type="match status" value="1"/>
</dbReference>
<dbReference type="SMART" id="SM00881">
    <property type="entry name" value="CoA_binding"/>
    <property type="match status" value="1"/>
</dbReference>
<comment type="function">
    <text evidence="7">Modulates transcription in response to changes in cellular NADH/NAD(+) redox state.</text>
</comment>
<keyword evidence="2 7" id="KW-0678">Repressor</keyword>
<evidence type="ECO:0000313" key="10">
    <source>
        <dbReference type="Proteomes" id="UP001477672"/>
    </source>
</evidence>
<reference evidence="9 10" key="1">
    <citation type="submission" date="2024-03" db="EMBL/GenBank/DDBJ databases">
        <title>Human intestinal bacterial collection.</title>
        <authorList>
            <person name="Pauvert C."/>
            <person name="Hitch T.C.A."/>
            <person name="Clavel T."/>
        </authorList>
    </citation>
    <scope>NUCLEOTIDE SEQUENCE [LARGE SCALE GENOMIC DNA]</scope>
    <source>
        <strain evidence="9 10">CLA-JM-H11</strain>
    </source>
</reference>
<dbReference type="InterPro" id="IPR036390">
    <property type="entry name" value="WH_DNA-bd_sf"/>
</dbReference>
<gene>
    <name evidence="7" type="primary">rex</name>
    <name evidence="9" type="ORF">WMO24_01100</name>
</gene>
<dbReference type="InterPro" id="IPR036388">
    <property type="entry name" value="WH-like_DNA-bd_sf"/>
</dbReference>
<dbReference type="HAMAP" id="MF_01131">
    <property type="entry name" value="Rex"/>
    <property type="match status" value="1"/>
</dbReference>
<evidence type="ECO:0000256" key="1">
    <source>
        <dbReference type="ARBA" id="ARBA00022490"/>
    </source>
</evidence>
<feature type="binding site" evidence="7">
    <location>
        <begin position="89"/>
        <end position="94"/>
    </location>
    <ligand>
        <name>NAD(+)</name>
        <dbReference type="ChEBI" id="CHEBI:57540"/>
    </ligand>
</feature>
<dbReference type="Gene3D" id="3.40.50.720">
    <property type="entry name" value="NAD(P)-binding Rossmann-like Domain"/>
    <property type="match status" value="1"/>
</dbReference>